<keyword evidence="3" id="KW-0597">Phosphoprotein</keyword>
<dbReference type="Proteomes" id="UP001319870">
    <property type="component" value="Unassembled WGS sequence"/>
</dbReference>
<evidence type="ECO:0000259" key="11">
    <source>
        <dbReference type="Pfam" id="PF07730"/>
    </source>
</evidence>
<dbReference type="PANTHER" id="PTHR24421:SF10">
    <property type="entry name" value="NITRATE_NITRITE SENSOR PROTEIN NARQ"/>
    <property type="match status" value="1"/>
</dbReference>
<reference evidence="13 14" key="1">
    <citation type="submission" date="2021-09" db="EMBL/GenBank/DDBJ databases">
        <title>Isoptericola luteus sp. nov., a novel bacterium isolated from Harbin, the capital city of Heilongjiang province.</title>
        <authorList>
            <person name="Li J."/>
        </authorList>
    </citation>
    <scope>NUCLEOTIDE SEQUENCE [LARGE SCALE GENOMIC DNA]</scope>
    <source>
        <strain evidence="13 14">NEAU-Y5</strain>
    </source>
</reference>
<gene>
    <name evidence="12" type="ORF">LEP48_00195</name>
    <name evidence="13" type="ORF">LEP48_14785</name>
</gene>
<comment type="catalytic activity">
    <reaction evidence="1">
        <text>ATP + protein L-histidine = ADP + protein N-phospho-L-histidine.</text>
        <dbReference type="EC" id="2.7.13.3"/>
    </reaction>
</comment>
<evidence type="ECO:0000256" key="6">
    <source>
        <dbReference type="ARBA" id="ARBA00022777"/>
    </source>
</evidence>
<dbReference type="Pfam" id="PF02518">
    <property type="entry name" value="HATPase_c"/>
    <property type="match status" value="1"/>
</dbReference>
<protein>
    <recommendedName>
        <fullName evidence="2">histidine kinase</fullName>
        <ecNumber evidence="2">2.7.13.3</ecNumber>
    </recommendedName>
</protein>
<feature type="transmembrane region" description="Helical" evidence="9">
    <location>
        <begin position="72"/>
        <end position="91"/>
    </location>
</feature>
<dbReference type="InterPro" id="IPR050482">
    <property type="entry name" value="Sensor_HK_TwoCompSys"/>
</dbReference>
<evidence type="ECO:0000256" key="4">
    <source>
        <dbReference type="ARBA" id="ARBA00022679"/>
    </source>
</evidence>
<feature type="domain" description="Histidine kinase/HSP90-like ATPase" evidence="10">
    <location>
        <begin position="362"/>
        <end position="449"/>
    </location>
</feature>
<evidence type="ECO:0000259" key="10">
    <source>
        <dbReference type="Pfam" id="PF02518"/>
    </source>
</evidence>
<keyword evidence="14" id="KW-1185">Reference proteome</keyword>
<evidence type="ECO:0000256" key="9">
    <source>
        <dbReference type="SAM" id="Phobius"/>
    </source>
</evidence>
<proteinExistence type="predicted"/>
<organism evidence="13 14">
    <name type="scientific">Isoptericola luteus</name>
    <dbReference type="NCBI Taxonomy" id="2879484"/>
    <lineage>
        <taxon>Bacteria</taxon>
        <taxon>Bacillati</taxon>
        <taxon>Actinomycetota</taxon>
        <taxon>Actinomycetes</taxon>
        <taxon>Micrococcales</taxon>
        <taxon>Promicromonosporaceae</taxon>
        <taxon>Isoptericola</taxon>
    </lineage>
</organism>
<evidence type="ECO:0000313" key="12">
    <source>
        <dbReference type="EMBL" id="MCA5891770.1"/>
    </source>
</evidence>
<dbReference type="SUPFAM" id="SSF55874">
    <property type="entry name" value="ATPase domain of HSP90 chaperone/DNA topoisomerase II/histidine kinase"/>
    <property type="match status" value="1"/>
</dbReference>
<keyword evidence="4" id="KW-0808">Transferase</keyword>
<sequence length="464" mass="48198">MTTHRAAGALTAGQVQHQGPVRRLLASRPWVADVALLGLVLLLGLFAAALALQTVEGSTRIGLYRPGDPAGWRVPAASLAGTVAGAGLLTLRRRRPLAVVVALVALSAASLALAGVLGVLGVCLAGALYAVADARSPGTAWAVCAAVFAVLSVAMWSWQEIGLAEILLWSEPIMDPAGEPARQLDEPPFSAGRRSASVSLLLALLVLGVAAGSAVRARRLHALDIVERYEAMARDRDQSAAIARTSERARISREMHDVVAHSVSVMVALSDGAGAALDRAPERSREALRELSRTGREALSDLQRVLGALDPGDDDAAPADPGTEPVGTDLGAVVERFRAAGLPVTARGLDTPLPPDTSLRLAVVRIVTEGLTNVLRHAPGTSGVHVAVERGTGTVEVEVLDDGGTRPPSGGGSGRGILGMRERAALLGGRVDAGPRAGGGWRVRVVLPWDERTDPRPEDDEGDR</sequence>
<evidence type="ECO:0000256" key="1">
    <source>
        <dbReference type="ARBA" id="ARBA00000085"/>
    </source>
</evidence>
<evidence type="ECO:0000313" key="14">
    <source>
        <dbReference type="Proteomes" id="UP001319870"/>
    </source>
</evidence>
<keyword evidence="9" id="KW-0472">Membrane</keyword>
<feature type="domain" description="Signal transduction histidine kinase subgroup 3 dimerisation and phosphoacceptor" evidence="11">
    <location>
        <begin position="247"/>
        <end position="313"/>
    </location>
</feature>
<dbReference type="InterPro" id="IPR011712">
    <property type="entry name" value="Sig_transdc_His_kin_sub3_dim/P"/>
</dbReference>
<dbReference type="InterPro" id="IPR036890">
    <property type="entry name" value="HATPase_C_sf"/>
</dbReference>
<feature type="transmembrane region" description="Helical" evidence="9">
    <location>
        <begin position="103"/>
        <end position="132"/>
    </location>
</feature>
<feature type="transmembrane region" description="Helical" evidence="9">
    <location>
        <begin position="30"/>
        <end position="52"/>
    </location>
</feature>
<evidence type="ECO:0000256" key="7">
    <source>
        <dbReference type="ARBA" id="ARBA00022840"/>
    </source>
</evidence>
<feature type="transmembrane region" description="Helical" evidence="9">
    <location>
        <begin position="138"/>
        <end position="158"/>
    </location>
</feature>
<dbReference type="InterPro" id="IPR003594">
    <property type="entry name" value="HATPase_dom"/>
</dbReference>
<dbReference type="EC" id="2.7.13.3" evidence="2"/>
<keyword evidence="8" id="KW-0902">Two-component regulatory system</keyword>
<keyword evidence="9" id="KW-0812">Transmembrane</keyword>
<name>A0ABS7ZHU1_9MICO</name>
<dbReference type="CDD" id="cd16917">
    <property type="entry name" value="HATPase_UhpB-NarQ-NarX-like"/>
    <property type="match status" value="1"/>
</dbReference>
<keyword evidence="9" id="KW-1133">Transmembrane helix</keyword>
<dbReference type="Gene3D" id="3.30.565.10">
    <property type="entry name" value="Histidine kinase-like ATPase, C-terminal domain"/>
    <property type="match status" value="1"/>
</dbReference>
<dbReference type="RefSeq" id="WP_225563501.1">
    <property type="nucleotide sequence ID" value="NZ_JAIXCQ010000001.1"/>
</dbReference>
<dbReference type="PANTHER" id="PTHR24421">
    <property type="entry name" value="NITRATE/NITRITE SENSOR PROTEIN NARX-RELATED"/>
    <property type="match status" value="1"/>
</dbReference>
<evidence type="ECO:0000256" key="2">
    <source>
        <dbReference type="ARBA" id="ARBA00012438"/>
    </source>
</evidence>
<dbReference type="EMBL" id="JAIXCQ010000001">
    <property type="protein sequence ID" value="MCA5891770.1"/>
    <property type="molecule type" value="Genomic_DNA"/>
</dbReference>
<dbReference type="Gene3D" id="1.20.5.1930">
    <property type="match status" value="1"/>
</dbReference>
<evidence type="ECO:0000256" key="5">
    <source>
        <dbReference type="ARBA" id="ARBA00022741"/>
    </source>
</evidence>
<dbReference type="GO" id="GO:0016301">
    <property type="term" value="F:kinase activity"/>
    <property type="evidence" value="ECO:0007669"/>
    <property type="project" value="UniProtKB-KW"/>
</dbReference>
<keyword evidence="6 13" id="KW-0418">Kinase</keyword>
<evidence type="ECO:0000256" key="3">
    <source>
        <dbReference type="ARBA" id="ARBA00022553"/>
    </source>
</evidence>
<feature type="transmembrane region" description="Helical" evidence="9">
    <location>
        <begin position="196"/>
        <end position="215"/>
    </location>
</feature>
<evidence type="ECO:0000313" key="13">
    <source>
        <dbReference type="EMBL" id="MCA5894603.1"/>
    </source>
</evidence>
<dbReference type="EMBL" id="JAIXCQ010000011">
    <property type="protein sequence ID" value="MCA5894603.1"/>
    <property type="molecule type" value="Genomic_DNA"/>
</dbReference>
<keyword evidence="5" id="KW-0547">Nucleotide-binding</keyword>
<comment type="caution">
    <text evidence="13">The sequence shown here is derived from an EMBL/GenBank/DDBJ whole genome shotgun (WGS) entry which is preliminary data.</text>
</comment>
<keyword evidence="7" id="KW-0067">ATP-binding</keyword>
<dbReference type="Pfam" id="PF07730">
    <property type="entry name" value="HisKA_3"/>
    <property type="match status" value="1"/>
</dbReference>
<accession>A0ABS7ZHU1</accession>
<evidence type="ECO:0000256" key="8">
    <source>
        <dbReference type="ARBA" id="ARBA00023012"/>
    </source>
</evidence>